<accession>A0ABV1SGJ4</accession>
<dbReference type="Proteomes" id="UP001438953">
    <property type="component" value="Unassembled WGS sequence"/>
</dbReference>
<comment type="caution">
    <text evidence="1">The sequence shown here is derived from an EMBL/GenBank/DDBJ whole genome shotgun (WGS) entry which is preliminary data.</text>
</comment>
<keyword evidence="2" id="KW-1185">Reference proteome</keyword>
<reference evidence="1 2" key="2">
    <citation type="submission" date="2024-06" db="EMBL/GenBank/DDBJ databases">
        <title>Thioclava kandeliae sp. nov. from a rhizosphere soil sample of Kandelia candel in a mangrove.</title>
        <authorList>
            <person name="Mu T."/>
        </authorList>
    </citation>
    <scope>NUCLEOTIDE SEQUENCE [LARGE SCALE GENOMIC DNA]</scope>
    <source>
        <strain evidence="1 2">CPCC 100088</strain>
    </source>
</reference>
<evidence type="ECO:0000313" key="1">
    <source>
        <dbReference type="EMBL" id="MER5172027.1"/>
    </source>
</evidence>
<reference evidence="1 2" key="1">
    <citation type="submission" date="2024-01" db="EMBL/GenBank/DDBJ databases">
        <authorList>
            <person name="Deng Y."/>
            <person name="Su J."/>
        </authorList>
    </citation>
    <scope>NUCLEOTIDE SEQUENCE [LARGE SCALE GENOMIC DNA]</scope>
    <source>
        <strain evidence="1 2">CPCC 100088</strain>
    </source>
</reference>
<sequence>MIGLYSGLGTHIRGYQTQSGRVQDVAVVTISESSVRTPEITVEESKLARPVSASEMELDLMTNIRSQLQSEISSAQAMLEGDSEAVLTKEAQKVWDKGGAEALSAYVGTLQQADTILGSQQDFRTGMLEAETEAETQSLIDQALGDRAEQMIDASQSKAEWGRQRALLRLFAMTGQDTEAAMAFLEKGKEMARAGQKAALVADMKDQIANGELNVSVTTETAWSHEAVGVEKVESKNQTSMVYTKEHYQTVSAFALSSGLSGSYSRSY</sequence>
<protein>
    <submittedName>
        <fullName evidence="1">Uncharacterized protein</fullName>
    </submittedName>
</protein>
<proteinExistence type="predicted"/>
<dbReference type="RefSeq" id="WP_350936670.1">
    <property type="nucleotide sequence ID" value="NZ_JAYWLC010000006.1"/>
</dbReference>
<evidence type="ECO:0000313" key="2">
    <source>
        <dbReference type="Proteomes" id="UP001438953"/>
    </source>
</evidence>
<organism evidence="1 2">
    <name type="scientific">Thioclava kandeliae</name>
    <dbReference type="NCBI Taxonomy" id="3070818"/>
    <lineage>
        <taxon>Bacteria</taxon>
        <taxon>Pseudomonadati</taxon>
        <taxon>Pseudomonadota</taxon>
        <taxon>Alphaproteobacteria</taxon>
        <taxon>Rhodobacterales</taxon>
        <taxon>Paracoccaceae</taxon>
        <taxon>Thioclava</taxon>
    </lineage>
</organism>
<dbReference type="EMBL" id="JAYWLC010000006">
    <property type="protein sequence ID" value="MER5172027.1"/>
    <property type="molecule type" value="Genomic_DNA"/>
</dbReference>
<gene>
    <name evidence="1" type="ORF">VSX56_09585</name>
</gene>
<name>A0ABV1SGJ4_9RHOB</name>